<evidence type="ECO:0000313" key="2">
    <source>
        <dbReference type="EMBL" id="EPS39058.1"/>
    </source>
</evidence>
<reference evidence="3" key="2">
    <citation type="submission" date="2013-04" db="EMBL/GenBank/DDBJ databases">
        <title>Genomic mechanisms accounting for the adaptation to parasitism in nematode-trapping fungi.</title>
        <authorList>
            <person name="Ahren D.G."/>
        </authorList>
    </citation>
    <scope>NUCLEOTIDE SEQUENCE [LARGE SCALE GENOMIC DNA]</scope>
    <source>
        <strain evidence="3">CBS 200.50</strain>
    </source>
</reference>
<keyword evidence="1" id="KW-0732">Signal</keyword>
<dbReference type="HOGENOM" id="CLU_1421371_0_0_1"/>
<dbReference type="OrthoDB" id="5279023at2759"/>
<evidence type="ECO:0000256" key="1">
    <source>
        <dbReference type="SAM" id="SignalP"/>
    </source>
</evidence>
<proteinExistence type="predicted"/>
<dbReference type="AlphaFoldDB" id="S8BIC2"/>
<dbReference type="EMBL" id="AQGS01000494">
    <property type="protein sequence ID" value="EPS39058.1"/>
    <property type="molecule type" value="Genomic_DNA"/>
</dbReference>
<evidence type="ECO:0000313" key="3">
    <source>
        <dbReference type="Proteomes" id="UP000015100"/>
    </source>
</evidence>
<comment type="caution">
    <text evidence="2">The sequence shown here is derived from an EMBL/GenBank/DDBJ whole genome shotgun (WGS) entry which is preliminary data.</text>
</comment>
<name>S8BIC2_DACHA</name>
<organism evidence="2 3">
    <name type="scientific">Dactylellina haptotyla (strain CBS 200.50)</name>
    <name type="common">Nematode-trapping fungus</name>
    <name type="synonym">Monacrosporium haptotylum</name>
    <dbReference type="NCBI Taxonomy" id="1284197"/>
    <lineage>
        <taxon>Eukaryota</taxon>
        <taxon>Fungi</taxon>
        <taxon>Dikarya</taxon>
        <taxon>Ascomycota</taxon>
        <taxon>Pezizomycotina</taxon>
        <taxon>Orbiliomycetes</taxon>
        <taxon>Orbiliales</taxon>
        <taxon>Orbiliaceae</taxon>
        <taxon>Dactylellina</taxon>
    </lineage>
</organism>
<dbReference type="Proteomes" id="UP000015100">
    <property type="component" value="Unassembled WGS sequence"/>
</dbReference>
<dbReference type="OMA" id="THTNECV"/>
<feature type="chain" id="PRO_5004561183" evidence="1">
    <location>
        <begin position="24"/>
        <end position="191"/>
    </location>
</feature>
<protein>
    <submittedName>
        <fullName evidence="2">Uncharacterized protein</fullName>
    </submittedName>
</protein>
<accession>S8BIC2</accession>
<feature type="signal peptide" evidence="1">
    <location>
        <begin position="1"/>
        <end position="23"/>
    </location>
</feature>
<keyword evidence="3" id="KW-1185">Reference proteome</keyword>
<gene>
    <name evidence="2" type="ORF">H072_7158</name>
</gene>
<sequence length="191" mass="21449">MRNLNIRRRSLIPLLISISVVRPWMLELTFSGDSGNSTRSETFEQIATNQTMRLKGIPTHTNECVDTWTAANFVDIQYLSGSRDPSEISDQLIEYNFHEGVVNQKGFSLYLYNDTVCEGLTPAPGTDTKGTAFDAKLNSAHRVYDLSGPAGTTLKRPRKVRSFYVETELPRQMDSTIRKGHRPVGMMDDSA</sequence>
<reference evidence="2 3" key="1">
    <citation type="journal article" date="2013" name="PLoS Genet.">
        <title>Genomic mechanisms accounting for the adaptation to parasitism in nematode-trapping fungi.</title>
        <authorList>
            <person name="Meerupati T."/>
            <person name="Andersson K.M."/>
            <person name="Friman E."/>
            <person name="Kumar D."/>
            <person name="Tunlid A."/>
            <person name="Ahren D."/>
        </authorList>
    </citation>
    <scope>NUCLEOTIDE SEQUENCE [LARGE SCALE GENOMIC DNA]</scope>
    <source>
        <strain evidence="2 3">CBS 200.50</strain>
    </source>
</reference>